<evidence type="ECO:0000313" key="2">
    <source>
        <dbReference type="EMBL" id="OGH89036.1"/>
    </source>
</evidence>
<organism evidence="2 3">
    <name type="scientific">Candidatus Magasanikbacteria bacterium RIFOXYD2_FULL_36_9</name>
    <dbReference type="NCBI Taxonomy" id="1798707"/>
    <lineage>
        <taxon>Bacteria</taxon>
        <taxon>Candidatus Magasanikiibacteriota</taxon>
    </lineage>
</organism>
<dbReference type="Proteomes" id="UP000178490">
    <property type="component" value="Unassembled WGS sequence"/>
</dbReference>
<protein>
    <recommendedName>
        <fullName evidence="1">Transcription regulator TrmB N-terminal domain-containing protein</fullName>
    </recommendedName>
</protein>
<reference evidence="2 3" key="1">
    <citation type="journal article" date="2016" name="Nat. Commun.">
        <title>Thousands of microbial genomes shed light on interconnected biogeochemical processes in an aquifer system.</title>
        <authorList>
            <person name="Anantharaman K."/>
            <person name="Brown C.T."/>
            <person name="Hug L.A."/>
            <person name="Sharon I."/>
            <person name="Castelle C.J."/>
            <person name="Probst A.J."/>
            <person name="Thomas B.C."/>
            <person name="Singh A."/>
            <person name="Wilkins M.J."/>
            <person name="Karaoz U."/>
            <person name="Brodie E.L."/>
            <person name="Williams K.H."/>
            <person name="Hubbard S.S."/>
            <person name="Banfield J.F."/>
        </authorList>
    </citation>
    <scope>NUCLEOTIDE SEQUENCE [LARGE SCALE GENOMIC DNA]</scope>
</reference>
<gene>
    <name evidence="2" type="ORF">A2537_02870</name>
</gene>
<proteinExistence type="predicted"/>
<dbReference type="PANTHER" id="PTHR34293">
    <property type="entry name" value="HTH-TYPE TRANSCRIPTIONAL REGULATOR TRMBL2"/>
    <property type="match status" value="1"/>
</dbReference>
<dbReference type="AlphaFoldDB" id="A0A1F6NYP1"/>
<dbReference type="SUPFAM" id="SSF46785">
    <property type="entry name" value="Winged helix' DNA-binding domain"/>
    <property type="match status" value="1"/>
</dbReference>
<dbReference type="InterPro" id="IPR051797">
    <property type="entry name" value="TrmB-like"/>
</dbReference>
<dbReference type="PANTHER" id="PTHR34293:SF1">
    <property type="entry name" value="HTH-TYPE TRANSCRIPTIONAL REGULATOR TRMBL2"/>
    <property type="match status" value="1"/>
</dbReference>
<evidence type="ECO:0000259" key="1">
    <source>
        <dbReference type="Pfam" id="PF01978"/>
    </source>
</evidence>
<dbReference type="Gene3D" id="1.10.10.10">
    <property type="entry name" value="Winged helix-like DNA-binding domain superfamily/Winged helix DNA-binding domain"/>
    <property type="match status" value="1"/>
</dbReference>
<comment type="caution">
    <text evidence="2">The sequence shown here is derived from an EMBL/GenBank/DDBJ whole genome shotgun (WGS) entry which is preliminary data.</text>
</comment>
<dbReference type="Pfam" id="PF01978">
    <property type="entry name" value="TrmB"/>
    <property type="match status" value="1"/>
</dbReference>
<accession>A0A1F6NYP1</accession>
<dbReference type="InterPro" id="IPR036390">
    <property type="entry name" value="WH_DNA-bd_sf"/>
</dbReference>
<dbReference type="InterPro" id="IPR002831">
    <property type="entry name" value="Tscrpt_reg_TrmB_N"/>
</dbReference>
<sequence>MDLTVLKKLGFTEKAARIYLTLISLGPSSVRNLAKKTEFNRGTVYDSLKWLRDVGVINYYEKEAKQFFVAEDPDKLYDLVNKQAEQLQEINKKMKDVVLELKSVYDTGGQRPVARYYEKGDIRKILEQVLQRCEETQDLEYRVYSDLSIRDYLYEGFESFSDARIAKGIKVKAIAIGGGGELRGLDERKWLDIKKDSPTYIIIYPGSSAYISLNAHDDLVGVVIENDGVYQTQKGIFDALWKTLK</sequence>
<dbReference type="InterPro" id="IPR036388">
    <property type="entry name" value="WH-like_DNA-bd_sf"/>
</dbReference>
<dbReference type="EMBL" id="MFRC01000048">
    <property type="protein sequence ID" value="OGH89036.1"/>
    <property type="molecule type" value="Genomic_DNA"/>
</dbReference>
<name>A0A1F6NYP1_9BACT</name>
<evidence type="ECO:0000313" key="3">
    <source>
        <dbReference type="Proteomes" id="UP000178490"/>
    </source>
</evidence>
<feature type="domain" description="Transcription regulator TrmB N-terminal" evidence="1">
    <location>
        <begin position="6"/>
        <end position="73"/>
    </location>
</feature>